<dbReference type="Proteomes" id="UP001500967">
    <property type="component" value="Unassembled WGS sequence"/>
</dbReference>
<keyword evidence="2" id="KW-1185">Reference proteome</keyword>
<reference evidence="2" key="1">
    <citation type="journal article" date="2019" name="Int. J. Syst. Evol. Microbiol.">
        <title>The Global Catalogue of Microorganisms (GCM) 10K type strain sequencing project: providing services to taxonomists for standard genome sequencing and annotation.</title>
        <authorList>
            <consortium name="The Broad Institute Genomics Platform"/>
            <consortium name="The Broad Institute Genome Sequencing Center for Infectious Disease"/>
            <person name="Wu L."/>
            <person name="Ma J."/>
        </authorList>
    </citation>
    <scope>NUCLEOTIDE SEQUENCE [LARGE SCALE GENOMIC DNA]</scope>
    <source>
        <strain evidence="2">JCM 10425</strain>
    </source>
</reference>
<evidence type="ECO:0000313" key="1">
    <source>
        <dbReference type="EMBL" id="GAA0274929.1"/>
    </source>
</evidence>
<comment type="caution">
    <text evidence="1">The sequence shown here is derived from an EMBL/GenBank/DDBJ whole genome shotgun (WGS) entry which is preliminary data.</text>
</comment>
<evidence type="ECO:0000313" key="2">
    <source>
        <dbReference type="Proteomes" id="UP001500967"/>
    </source>
</evidence>
<gene>
    <name evidence="1" type="ORF">GCM10009539_73340</name>
</gene>
<sequence>MVSNRSATEPGHRVTGARPPLISEAAALSVAGDVVRRHALGSTLVGTGADATVVVVAAGDRPGDSGVRDSTTVVLRGDPSPDLHPRFMGRVRPPIHVFVRLEHGCLPLGTARCRRGASEPARFTSAELQLEQPLSRALLDAARPVPPPGPVPSVEWVDHVATDPIRALESFVLGWFPAGELTPVGTNDRPDALAAFHRLARLRPALHRFPDPVLTEPTRASGPPGDRLVFAVRDGGGTEWSIPWPPGGADPRVWFTDESETILEEEPLSRFLLQFTLDAAVQTAPYQATTYVMPTAHLDALRSTLRPVPLSPFRPTCTAARFFLAPGLLAQVSGDDDESIVGFGALHRGTLTPLLAHGFRWSRFDG</sequence>
<proteinExistence type="predicted"/>
<name>A0ABP3EUQ0_9ACTN</name>
<accession>A0ABP3EUQ0</accession>
<protein>
    <submittedName>
        <fullName evidence="1">Uncharacterized protein</fullName>
    </submittedName>
</protein>
<organism evidence="1 2">
    <name type="scientific">Cryptosporangium japonicum</name>
    <dbReference type="NCBI Taxonomy" id="80872"/>
    <lineage>
        <taxon>Bacteria</taxon>
        <taxon>Bacillati</taxon>
        <taxon>Actinomycetota</taxon>
        <taxon>Actinomycetes</taxon>
        <taxon>Cryptosporangiales</taxon>
        <taxon>Cryptosporangiaceae</taxon>
        <taxon>Cryptosporangium</taxon>
    </lineage>
</organism>
<dbReference type="EMBL" id="BAAAGX010000033">
    <property type="protein sequence ID" value="GAA0274929.1"/>
    <property type="molecule type" value="Genomic_DNA"/>
</dbReference>